<dbReference type="Pfam" id="PF00754">
    <property type="entry name" value="F5_F8_type_C"/>
    <property type="match status" value="1"/>
</dbReference>
<protein>
    <submittedName>
        <fullName evidence="11">F5/8 type C domain-containing protein</fullName>
    </submittedName>
</protein>
<evidence type="ECO:0000256" key="8">
    <source>
        <dbReference type="RuleBase" id="RU361187"/>
    </source>
</evidence>
<comment type="caution">
    <text evidence="11">The sequence shown here is derived from an EMBL/GenBank/DDBJ whole genome shotgun (WGS) entry which is preliminary data.</text>
</comment>
<feature type="active site" description="Proton donor" evidence="6">
    <location>
        <position position="227"/>
    </location>
</feature>
<dbReference type="GO" id="GO:0045493">
    <property type="term" value="P:xylan catabolic process"/>
    <property type="evidence" value="ECO:0007669"/>
    <property type="project" value="UniProtKB-KW"/>
</dbReference>
<evidence type="ECO:0000256" key="7">
    <source>
        <dbReference type="PIRSR" id="PIRSR606710-2"/>
    </source>
</evidence>
<dbReference type="InterPro" id="IPR052176">
    <property type="entry name" value="Glycosyl_Hydrlase_43_Enz"/>
</dbReference>
<dbReference type="InterPro" id="IPR006710">
    <property type="entry name" value="Glyco_hydro_43"/>
</dbReference>
<keyword evidence="2" id="KW-0858">Xylan degradation</keyword>
<feature type="signal peptide" evidence="9">
    <location>
        <begin position="1"/>
        <end position="36"/>
    </location>
</feature>
<dbReference type="AlphaFoldDB" id="A0A560GRW8"/>
<evidence type="ECO:0000259" key="10">
    <source>
        <dbReference type="PROSITE" id="PS50022"/>
    </source>
</evidence>
<feature type="active site" description="Proton acceptor" evidence="6">
    <location>
        <position position="60"/>
    </location>
</feature>
<keyword evidence="9" id="KW-0732">Signal</keyword>
<organism evidence="11 12">
    <name type="scientific">Nitrospirillum amazonense</name>
    <dbReference type="NCBI Taxonomy" id="28077"/>
    <lineage>
        <taxon>Bacteria</taxon>
        <taxon>Pseudomonadati</taxon>
        <taxon>Pseudomonadota</taxon>
        <taxon>Alphaproteobacteria</taxon>
        <taxon>Rhodospirillales</taxon>
        <taxon>Azospirillaceae</taxon>
        <taxon>Nitrospirillum</taxon>
    </lineage>
</organism>
<dbReference type="PANTHER" id="PTHR43772:SF2">
    <property type="entry name" value="PUTATIVE (AFU_ORTHOLOGUE AFUA_2G04480)-RELATED"/>
    <property type="match status" value="1"/>
</dbReference>
<evidence type="ECO:0000256" key="5">
    <source>
        <dbReference type="ARBA" id="ARBA00023295"/>
    </source>
</evidence>
<keyword evidence="12" id="KW-1185">Reference proteome</keyword>
<sequence>MRGWASKGGFGLPRVGGWARHALMALVLSAMPVVPAAHGAESPWDAPGQGNPLLPGYAADPSIVHWQGRWYVFTTLDPWGDDRLGLWQSDNGRDWTFSTPDWPTKAAATSPTSGDAKVWAPSVVQGRDGRWWMYVSVGSEVWVGTAPTPAGPWRDAKGGKPLIPANFIPGYHMIDAEAFIDDDGQAYLYWGSGLNWVNGHCFVVRLNPDMISFDGQPRDVTPGHYFEAPFMLKTGGRYFLMYSDGNTIAGTYQVRYAVGESPLGPFTEAPGNPLLATDADKQIISPGHHAVFRSGGQTYILYHRQGLPFPPADAAVLRQVVVDRLDVGADGLLRRVIPSHDAPVAGFAPRRTIGLTWRAVGGGDGLHGPARAGDDNYATLWKPAPGEAAVLTADLGAVRPIKESRLLPEYPTHVYHFRVEASDDGRTWKRVTPDQTGHGSPIIVSHPVRARYLRLVFTGEAALWEWSLF</sequence>
<evidence type="ECO:0000256" key="6">
    <source>
        <dbReference type="PIRSR" id="PIRSR606710-1"/>
    </source>
</evidence>
<dbReference type="CDD" id="cd18608">
    <property type="entry name" value="GH43_F5-8_typeC-like"/>
    <property type="match status" value="1"/>
</dbReference>
<dbReference type="Gene3D" id="2.115.10.20">
    <property type="entry name" value="Glycosyl hydrolase domain, family 43"/>
    <property type="match status" value="1"/>
</dbReference>
<dbReference type="GO" id="GO:0004553">
    <property type="term" value="F:hydrolase activity, hydrolyzing O-glycosyl compounds"/>
    <property type="evidence" value="ECO:0007669"/>
    <property type="project" value="InterPro"/>
</dbReference>
<dbReference type="InterPro" id="IPR023296">
    <property type="entry name" value="Glyco_hydro_beta-prop_sf"/>
</dbReference>
<feature type="site" description="Important for catalytic activity, responsible for pKa modulation of the active site Glu and correct orientation of both the proton donor and substrate" evidence="7">
    <location>
        <position position="175"/>
    </location>
</feature>
<dbReference type="SUPFAM" id="SSF49785">
    <property type="entry name" value="Galactose-binding domain-like"/>
    <property type="match status" value="1"/>
</dbReference>
<evidence type="ECO:0000313" key="11">
    <source>
        <dbReference type="EMBL" id="TWB36511.1"/>
    </source>
</evidence>
<keyword evidence="5 8" id="KW-0326">Glycosidase</keyword>
<evidence type="ECO:0000256" key="3">
    <source>
        <dbReference type="ARBA" id="ARBA00022801"/>
    </source>
</evidence>
<dbReference type="InterPro" id="IPR000421">
    <property type="entry name" value="FA58C"/>
</dbReference>
<keyword evidence="2" id="KW-0624">Polysaccharide degradation</keyword>
<evidence type="ECO:0000313" key="12">
    <source>
        <dbReference type="Proteomes" id="UP000315751"/>
    </source>
</evidence>
<dbReference type="Gene3D" id="2.60.120.260">
    <property type="entry name" value="Galactose-binding domain-like"/>
    <property type="match status" value="1"/>
</dbReference>
<evidence type="ECO:0000256" key="2">
    <source>
        <dbReference type="ARBA" id="ARBA00022651"/>
    </source>
</evidence>
<dbReference type="PROSITE" id="PS50022">
    <property type="entry name" value="FA58C_3"/>
    <property type="match status" value="1"/>
</dbReference>
<proteinExistence type="inferred from homology"/>
<name>A0A560GRW8_9PROT</name>
<dbReference type="InterPro" id="IPR008979">
    <property type="entry name" value="Galactose-bd-like_sf"/>
</dbReference>
<comment type="similarity">
    <text evidence="1 8">Belongs to the glycosyl hydrolase 43 family.</text>
</comment>
<feature type="domain" description="F5/8 type C" evidence="10">
    <location>
        <begin position="340"/>
        <end position="469"/>
    </location>
</feature>
<evidence type="ECO:0000256" key="9">
    <source>
        <dbReference type="SAM" id="SignalP"/>
    </source>
</evidence>
<dbReference type="Pfam" id="PF04616">
    <property type="entry name" value="Glyco_hydro_43"/>
    <property type="match status" value="1"/>
</dbReference>
<keyword evidence="3 8" id="KW-0378">Hydrolase</keyword>
<keyword evidence="4" id="KW-0119">Carbohydrate metabolism</keyword>
<reference evidence="11 12" key="1">
    <citation type="submission" date="2019-06" db="EMBL/GenBank/DDBJ databases">
        <title>Genomic Encyclopedia of Type Strains, Phase IV (KMG-V): Genome sequencing to study the core and pangenomes of soil and plant-associated prokaryotes.</title>
        <authorList>
            <person name="Whitman W."/>
        </authorList>
    </citation>
    <scope>NUCLEOTIDE SEQUENCE [LARGE SCALE GENOMIC DNA]</scope>
    <source>
        <strain evidence="11 12">BR 11622</strain>
    </source>
</reference>
<dbReference type="PANTHER" id="PTHR43772">
    <property type="entry name" value="ENDO-1,4-BETA-XYLANASE"/>
    <property type="match status" value="1"/>
</dbReference>
<evidence type="ECO:0000256" key="4">
    <source>
        <dbReference type="ARBA" id="ARBA00023277"/>
    </source>
</evidence>
<feature type="chain" id="PRO_5021737602" evidence="9">
    <location>
        <begin position="37"/>
        <end position="469"/>
    </location>
</feature>
<dbReference type="EMBL" id="VITR01000017">
    <property type="protein sequence ID" value="TWB36511.1"/>
    <property type="molecule type" value="Genomic_DNA"/>
</dbReference>
<dbReference type="SUPFAM" id="SSF75005">
    <property type="entry name" value="Arabinanase/levansucrase/invertase"/>
    <property type="match status" value="1"/>
</dbReference>
<evidence type="ECO:0000256" key="1">
    <source>
        <dbReference type="ARBA" id="ARBA00009865"/>
    </source>
</evidence>
<accession>A0A560GRW8</accession>
<dbReference type="Proteomes" id="UP000315751">
    <property type="component" value="Unassembled WGS sequence"/>
</dbReference>
<gene>
    <name evidence="11" type="ORF">FBZ90_11772</name>
</gene>